<evidence type="ECO:0000313" key="3">
    <source>
        <dbReference type="EMBL" id="KAK7201762.1"/>
    </source>
</evidence>
<organism evidence="3 4">
    <name type="scientific">Novymonas esmeraldas</name>
    <dbReference type="NCBI Taxonomy" id="1808958"/>
    <lineage>
        <taxon>Eukaryota</taxon>
        <taxon>Discoba</taxon>
        <taxon>Euglenozoa</taxon>
        <taxon>Kinetoplastea</taxon>
        <taxon>Metakinetoplastina</taxon>
        <taxon>Trypanosomatida</taxon>
        <taxon>Trypanosomatidae</taxon>
        <taxon>Novymonas</taxon>
    </lineage>
</organism>
<feature type="compositionally biased region" description="Low complexity" evidence="1">
    <location>
        <begin position="541"/>
        <end position="552"/>
    </location>
</feature>
<dbReference type="Pfam" id="PF03159">
    <property type="entry name" value="XRN_N"/>
    <property type="match status" value="1"/>
</dbReference>
<reference evidence="3 4" key="1">
    <citation type="journal article" date="2021" name="MBio">
        <title>A New Model Trypanosomatid, Novymonas esmeraldas: Genomic Perception of Its 'Candidatus Pandoraea novymonadis' Endosymbiont.</title>
        <authorList>
            <person name="Zakharova A."/>
            <person name="Saura A."/>
            <person name="Butenko A."/>
            <person name="Podesvova L."/>
            <person name="Warmusova S."/>
            <person name="Kostygov A.Y."/>
            <person name="Nenarokova A."/>
            <person name="Lukes J."/>
            <person name="Opperdoes F.R."/>
            <person name="Yurchenko V."/>
        </authorList>
    </citation>
    <scope>NUCLEOTIDE SEQUENCE [LARGE SCALE GENOMIC DNA]</scope>
    <source>
        <strain evidence="3 4">E262AT.01</strain>
    </source>
</reference>
<dbReference type="AlphaFoldDB" id="A0AAW0FC63"/>
<keyword evidence="3" id="KW-0540">Nuclease</keyword>
<dbReference type="Proteomes" id="UP001430356">
    <property type="component" value="Unassembled WGS sequence"/>
</dbReference>
<keyword evidence="3" id="KW-0269">Exonuclease</keyword>
<sequence length="580" mass="62392">MGVKGLWSYVEHHHIQYAYPNKNARADCYGVNPRHLLIDMNAVLHVAYDASAPTTAATLRAVAAKVDELLSKVRPHDTLTLVYDGVAPLAKLKTQKERRHSLSVHPPRPATSAVGGGSSRRVSHGAVSVSPWYTCDPVRGEVPLHREEITCGAEFVLACEEYVTAHLQRQRAQHSWSTLSVCGCREPGEGEVKIASLVRWLWARTAADGTYSPDDAVTLVGNDSDLALVAMVSVAYSYFTLIDPFDLSLTSLRELMDHWSQAVPNPPLPAALLPSYRIDFVFLMLLSGDDYYDGIRGDSVALWRRYRHLRANEGFFRRALVSGPHLGLDLELLRAVLARTGSMTAQLARVPRNKRKTTKALLRGGGGGGGGSAKDGTELLKAALWGLRSYVCGRCPDFGFLAQQEGPPSVGSLRAAVQARGLERRLACDAAGMTEHIFTPLEQCLAVLGIRGRFSVALNNAIRAATPDDGHTLTTSTSISLVTETVKSIMAAVDTARLTEAERLLSRVQPVETGNAVSGVGEDGGAEDVWAFMRLAAVPPRTATAATTADPPSSRVSESASDAEDAVEDGEAHGADARAE</sequence>
<protein>
    <submittedName>
        <fullName evidence="3">XRN 5'-3' exonuclease N-terminus</fullName>
    </submittedName>
</protein>
<evidence type="ECO:0000256" key="1">
    <source>
        <dbReference type="SAM" id="MobiDB-lite"/>
    </source>
</evidence>
<evidence type="ECO:0000259" key="2">
    <source>
        <dbReference type="Pfam" id="PF03159"/>
    </source>
</evidence>
<dbReference type="GO" id="GO:0003723">
    <property type="term" value="F:RNA binding"/>
    <property type="evidence" value="ECO:0007669"/>
    <property type="project" value="TreeGrafter"/>
</dbReference>
<keyword evidence="4" id="KW-1185">Reference proteome</keyword>
<dbReference type="InterPro" id="IPR027073">
    <property type="entry name" value="5_3_exoribonuclease"/>
</dbReference>
<dbReference type="SUPFAM" id="SSF88723">
    <property type="entry name" value="PIN domain-like"/>
    <property type="match status" value="1"/>
</dbReference>
<gene>
    <name evidence="3" type="ORF">NESM_000242200</name>
</gene>
<feature type="region of interest" description="Disordered" evidence="1">
    <location>
        <begin position="541"/>
        <end position="580"/>
    </location>
</feature>
<comment type="caution">
    <text evidence="3">The sequence shown here is derived from an EMBL/GenBank/DDBJ whole genome shotgun (WGS) entry which is preliminary data.</text>
</comment>
<dbReference type="EMBL" id="JAECZO010000020">
    <property type="protein sequence ID" value="KAK7201762.1"/>
    <property type="molecule type" value="Genomic_DNA"/>
</dbReference>
<dbReference type="GO" id="GO:0005634">
    <property type="term" value="C:nucleus"/>
    <property type="evidence" value="ECO:0007669"/>
    <property type="project" value="TreeGrafter"/>
</dbReference>
<accession>A0AAW0FC63</accession>
<dbReference type="GO" id="GO:0000956">
    <property type="term" value="P:nuclear-transcribed mRNA catabolic process"/>
    <property type="evidence" value="ECO:0007669"/>
    <property type="project" value="TreeGrafter"/>
</dbReference>
<dbReference type="PANTHER" id="PTHR12341">
    <property type="entry name" value="5'-&gt;3' EXORIBONUCLEASE"/>
    <property type="match status" value="1"/>
</dbReference>
<dbReference type="InterPro" id="IPR004859">
    <property type="entry name" value="Xrn1_N"/>
</dbReference>
<evidence type="ECO:0000313" key="4">
    <source>
        <dbReference type="Proteomes" id="UP001430356"/>
    </source>
</evidence>
<dbReference type="PANTHER" id="PTHR12341:SF41">
    <property type="entry name" value="5'-3' EXORIBONUCLEASE 2"/>
    <property type="match status" value="1"/>
</dbReference>
<name>A0AAW0FC63_9TRYP</name>
<dbReference type="Gene3D" id="3.40.50.12390">
    <property type="match status" value="1"/>
</dbReference>
<feature type="domain" description="Xrn1 N-terminal" evidence="2">
    <location>
        <begin position="1"/>
        <end position="234"/>
    </location>
</feature>
<keyword evidence="3" id="KW-0378">Hydrolase</keyword>
<feature type="region of interest" description="Disordered" evidence="1">
    <location>
        <begin position="96"/>
        <end position="121"/>
    </location>
</feature>
<proteinExistence type="predicted"/>
<dbReference type="InterPro" id="IPR029060">
    <property type="entry name" value="PIN-like_dom_sf"/>
</dbReference>
<feature type="compositionally biased region" description="Basic and acidic residues" evidence="1">
    <location>
        <begin position="570"/>
        <end position="580"/>
    </location>
</feature>
<dbReference type="GO" id="GO:0004534">
    <property type="term" value="F:5'-3' RNA exonuclease activity"/>
    <property type="evidence" value="ECO:0007669"/>
    <property type="project" value="TreeGrafter"/>
</dbReference>